<feature type="repeat" description="ANK" evidence="2">
    <location>
        <begin position="145"/>
        <end position="177"/>
    </location>
</feature>
<evidence type="ECO:0000259" key="5">
    <source>
        <dbReference type="Pfam" id="PF14915"/>
    </source>
</evidence>
<feature type="compositionally biased region" description="Polar residues" evidence="4">
    <location>
        <begin position="917"/>
        <end position="927"/>
    </location>
</feature>
<feature type="compositionally biased region" description="Acidic residues" evidence="4">
    <location>
        <begin position="557"/>
        <end position="566"/>
    </location>
</feature>
<feature type="region of interest" description="Disordered" evidence="4">
    <location>
        <begin position="1432"/>
        <end position="1464"/>
    </location>
</feature>
<evidence type="ECO:0000256" key="2">
    <source>
        <dbReference type="PROSITE-ProRule" id="PRU00023"/>
    </source>
</evidence>
<feature type="region of interest" description="Disordered" evidence="4">
    <location>
        <begin position="275"/>
        <end position="487"/>
    </location>
</feature>
<accession>A0AAN8JHC9</accession>
<feature type="compositionally biased region" description="Polar residues" evidence="4">
    <location>
        <begin position="955"/>
        <end position="967"/>
    </location>
</feature>
<feature type="compositionally biased region" description="Polar residues" evidence="4">
    <location>
        <begin position="1210"/>
        <end position="1234"/>
    </location>
</feature>
<feature type="region of interest" description="Disordered" evidence="4">
    <location>
        <begin position="511"/>
        <end position="599"/>
    </location>
</feature>
<feature type="domain" description="CCDC144C-like coiled-coil" evidence="5">
    <location>
        <begin position="1121"/>
        <end position="1464"/>
    </location>
</feature>
<feature type="region of interest" description="Disordered" evidence="4">
    <location>
        <begin position="854"/>
        <end position="931"/>
    </location>
</feature>
<feature type="compositionally biased region" description="Basic residues" evidence="4">
    <location>
        <begin position="745"/>
        <end position="761"/>
    </location>
</feature>
<feature type="compositionally biased region" description="Basic and acidic residues" evidence="4">
    <location>
        <begin position="1442"/>
        <end position="1451"/>
    </location>
</feature>
<feature type="compositionally biased region" description="Polar residues" evidence="4">
    <location>
        <begin position="402"/>
        <end position="418"/>
    </location>
</feature>
<dbReference type="Proteomes" id="UP001347796">
    <property type="component" value="Unassembled WGS sequence"/>
</dbReference>
<evidence type="ECO:0000256" key="3">
    <source>
        <dbReference type="SAM" id="Coils"/>
    </source>
</evidence>
<dbReference type="PANTHER" id="PTHR24147:SF53">
    <property type="entry name" value="ANKYRIN REPEAT DOMAIN 26"/>
    <property type="match status" value="1"/>
</dbReference>
<gene>
    <name evidence="6" type="ORF">SNE40_015640</name>
</gene>
<dbReference type="PROSITE" id="PS50088">
    <property type="entry name" value="ANK_REPEAT"/>
    <property type="match status" value="5"/>
</dbReference>
<feature type="compositionally biased region" description="Polar residues" evidence="4">
    <location>
        <begin position="693"/>
        <end position="708"/>
    </location>
</feature>
<feature type="compositionally biased region" description="Pro residues" evidence="4">
    <location>
        <begin position="634"/>
        <end position="645"/>
    </location>
</feature>
<feature type="compositionally biased region" description="Acidic residues" evidence="4">
    <location>
        <begin position="768"/>
        <end position="779"/>
    </location>
</feature>
<dbReference type="InterPro" id="IPR002110">
    <property type="entry name" value="Ankyrin_rpt"/>
</dbReference>
<dbReference type="PANTHER" id="PTHR24147">
    <property type="entry name" value="ANKYRIN REPEAT DOMAIN 36-RELATED"/>
    <property type="match status" value="1"/>
</dbReference>
<feature type="repeat" description="ANK" evidence="2">
    <location>
        <begin position="79"/>
        <end position="111"/>
    </location>
</feature>
<feature type="compositionally biased region" description="Acidic residues" evidence="4">
    <location>
        <begin position="352"/>
        <end position="362"/>
    </location>
</feature>
<feature type="coiled-coil region" evidence="3">
    <location>
        <begin position="1243"/>
        <end position="1408"/>
    </location>
</feature>
<keyword evidence="1 3" id="KW-0175">Coiled coil</keyword>
<dbReference type="InterPro" id="IPR039497">
    <property type="entry name" value="CC144C-like_CC_dom"/>
</dbReference>
<dbReference type="InterPro" id="IPR036770">
    <property type="entry name" value="Ankyrin_rpt-contain_sf"/>
</dbReference>
<evidence type="ECO:0000256" key="4">
    <source>
        <dbReference type="SAM" id="MobiDB-lite"/>
    </source>
</evidence>
<keyword evidence="7" id="KW-1185">Reference proteome</keyword>
<dbReference type="Gene3D" id="1.25.40.20">
    <property type="entry name" value="Ankyrin repeat-containing domain"/>
    <property type="match status" value="2"/>
</dbReference>
<feature type="region of interest" description="Disordered" evidence="4">
    <location>
        <begin position="955"/>
        <end position="992"/>
    </location>
</feature>
<reference evidence="6 7" key="1">
    <citation type="submission" date="2024-01" db="EMBL/GenBank/DDBJ databases">
        <title>The genome of the rayed Mediterranean limpet Patella caerulea (Linnaeus, 1758).</title>
        <authorList>
            <person name="Anh-Thu Weber A."/>
            <person name="Halstead-Nussloch G."/>
        </authorList>
    </citation>
    <scope>NUCLEOTIDE SEQUENCE [LARGE SCALE GENOMIC DNA]</scope>
    <source>
        <strain evidence="6">AATW-2023a</strain>
        <tissue evidence="6">Whole specimen</tissue>
    </source>
</reference>
<feature type="region of interest" description="Disordered" evidence="4">
    <location>
        <begin position="1209"/>
        <end position="1241"/>
    </location>
</feature>
<dbReference type="SMART" id="SM00248">
    <property type="entry name" value="ANK"/>
    <property type="match status" value="7"/>
</dbReference>
<keyword evidence="2" id="KW-0040">ANK repeat</keyword>
<feature type="region of interest" description="Disordered" evidence="4">
    <location>
        <begin position="619"/>
        <end position="809"/>
    </location>
</feature>
<feature type="region of interest" description="Disordered" evidence="4">
    <location>
        <begin position="1"/>
        <end position="33"/>
    </location>
</feature>
<feature type="compositionally biased region" description="Polar residues" evidence="4">
    <location>
        <begin position="275"/>
        <end position="292"/>
    </location>
</feature>
<proteinExistence type="predicted"/>
<dbReference type="InterPro" id="IPR050657">
    <property type="entry name" value="Ankyrin_repeat_domain"/>
</dbReference>
<organism evidence="6 7">
    <name type="scientific">Patella caerulea</name>
    <name type="common">Rayed Mediterranean limpet</name>
    <dbReference type="NCBI Taxonomy" id="87958"/>
    <lineage>
        <taxon>Eukaryota</taxon>
        <taxon>Metazoa</taxon>
        <taxon>Spiralia</taxon>
        <taxon>Lophotrochozoa</taxon>
        <taxon>Mollusca</taxon>
        <taxon>Gastropoda</taxon>
        <taxon>Patellogastropoda</taxon>
        <taxon>Patelloidea</taxon>
        <taxon>Patellidae</taxon>
        <taxon>Patella</taxon>
    </lineage>
</organism>
<feature type="repeat" description="ANK" evidence="2">
    <location>
        <begin position="211"/>
        <end position="243"/>
    </location>
</feature>
<dbReference type="PRINTS" id="PR01415">
    <property type="entry name" value="ANKYRIN"/>
</dbReference>
<dbReference type="Pfam" id="PF00023">
    <property type="entry name" value="Ank"/>
    <property type="match status" value="1"/>
</dbReference>
<sequence>MKKFFKKITKKSPSKEQGAAGSPNLGGGEGAQASEASNLSYMYDVREKDLGRLHKAAWTGDINKVRQLAKKDHSPLDKENRTPLHLACARGHAAVVQELLEWKAKTNLGDNDANTPLMKAVQCQHADCVELLLEHHASVEVMDTEGNTCLHRAVQDGNYQIAEMLIKARASPDAKNKHGESILHAAVKTKQEEICRLLLRSGADVNIVDKEFRLPLMYACQDGSINLVKLLLEYQADTTSKDDKGWTADDYAVIKGHHACSTLIADHDRRYNLGSAASTPRTASFPPSSQVTPRERTGSVVLGIPAEDVAGEDSGEESASRISGHGGGAGDSWGDDTDISLAADDKGKDGSDIDDNIFDEEPPEARTKINLSKLVRNMSESEKEESVRSSHSPLPDQDGKQSRPSLDQQNSIVSQPSIEDSWAAADSPITPRRVSFKKDAELSEIRDISMQEEPEEVKQTPSGKTGGYTPTAIATSTPKVQLTAEKQREIQGEKNAFLEDFGLGDVDDISELSEHSAADPNKLKSSAAESDWDSTIASDQQITPRPGILKKWKQDSEWDSEVEDDAMPGNITTQEKDKESTFGAVTPRPVTEQQESDWDSTVEAVTPRQNAGLSFQQIGVDDIEEEKIEEEVKPPPLPRDYPSPTHPMEEVDGVTAVSAVKVQEDDEISGWDSDDGDLPSEPISPPSNFADRLQSSPLASPLKQSPHQSPKKDSPLGSPRKESPRGLSPLSTPRKSPKGPSPKASPKRKPSPKTSPRKSPRRQRDPSDSDEDSETVSEWELERKKKKSLPPPPVASKFIDDFYDDDSDVPIKLSTRLSFEERERQKQWEEDGKAADALLKREAEEAIEAERKELEAQLSEDDQPEIDIKTTTVSNKPVEFQEPTISLDDSDDPGEEIKKESNNNITRGRTTADTKPNEQTTPLTQPLQPVISMKEPQFSTHRELQQRLQIRGVQNSLPTTQAMQFGSSDPFEVDEDSYASDNPELPLDKPDTSSTYYPGLLSAGHFYNLERTPDDDVLSYTSTEFDNDSVAQPVIGKDLLMNLNISDPTTILKIQDHVRQTQKSFEQERNQRLILDNKHRLLSKEKHDLQKKIDVITSQKSTLEQNKLNLEAKIRSLEYGLTEEVEKRKNAETLLIKTKDQLVRKEEQYTKEIEAKQQAELNLRNLQLELRAAHNNVKELKDEVRELQHQAQHEKNARQLQEQINDEQQKLQLHQQREVIQSSSHHPVQRSNSGEIDEGAADNEKLRAELYALQMELERQRTRLKDENALLSSENDDYHQKIEELKNTIKLDEEAMVHLNMQHNIALSNIKTECNHISSNLDKERAAKEKAEAELGSISTRLTSTISEMERANQARNELEQSLQHEKEMWSQKLDKKDSELNELKQTNNQISQRIRSLEEKHHQMESELNVSNTSLMERTNQLQQYRFDVEKNKSSNGDSDFNFRLEKEQNSKLQMKIETLQEK</sequence>
<feature type="repeat" description="ANK" evidence="2">
    <location>
        <begin position="178"/>
        <end position="210"/>
    </location>
</feature>
<dbReference type="SUPFAM" id="SSF48403">
    <property type="entry name" value="Ankyrin repeat"/>
    <property type="match status" value="1"/>
</dbReference>
<protein>
    <recommendedName>
        <fullName evidence="5">CCDC144C-like coiled-coil domain-containing protein</fullName>
    </recommendedName>
</protein>
<dbReference type="Pfam" id="PF14915">
    <property type="entry name" value="CCDC144C"/>
    <property type="match status" value="1"/>
</dbReference>
<evidence type="ECO:0000313" key="6">
    <source>
        <dbReference type="EMBL" id="KAK6177562.1"/>
    </source>
</evidence>
<feature type="compositionally biased region" description="Basic residues" evidence="4">
    <location>
        <begin position="1"/>
        <end position="12"/>
    </location>
</feature>
<name>A0AAN8JHC9_PATCE</name>
<feature type="repeat" description="ANK" evidence="2">
    <location>
        <begin position="112"/>
        <end position="144"/>
    </location>
</feature>
<dbReference type="EMBL" id="JAZGQO010000010">
    <property type="protein sequence ID" value="KAK6177562.1"/>
    <property type="molecule type" value="Genomic_DNA"/>
</dbReference>
<comment type="caution">
    <text evidence="6">The sequence shown here is derived from an EMBL/GenBank/DDBJ whole genome shotgun (WGS) entry which is preliminary data.</text>
</comment>
<dbReference type="Pfam" id="PF12796">
    <property type="entry name" value="Ank_2"/>
    <property type="match status" value="2"/>
</dbReference>
<feature type="compositionally biased region" description="Basic and acidic residues" evidence="4">
    <location>
        <begin position="379"/>
        <end position="388"/>
    </location>
</feature>
<feature type="compositionally biased region" description="Basic and acidic residues" evidence="4">
    <location>
        <begin position="710"/>
        <end position="724"/>
    </location>
</feature>
<feature type="compositionally biased region" description="Polar residues" evidence="4">
    <location>
        <begin position="523"/>
        <end position="543"/>
    </location>
</feature>
<dbReference type="PROSITE" id="PS50297">
    <property type="entry name" value="ANK_REP_REGION"/>
    <property type="match status" value="5"/>
</dbReference>
<evidence type="ECO:0000256" key="1">
    <source>
        <dbReference type="ARBA" id="ARBA00023054"/>
    </source>
</evidence>
<evidence type="ECO:0000313" key="7">
    <source>
        <dbReference type="Proteomes" id="UP001347796"/>
    </source>
</evidence>
<feature type="compositionally biased region" description="Acidic residues" evidence="4">
    <location>
        <begin position="664"/>
        <end position="678"/>
    </location>
</feature>
<feature type="compositionally biased region" description="Basic and acidic residues" evidence="4">
    <location>
        <begin position="436"/>
        <end position="449"/>
    </location>
</feature>